<feature type="compositionally biased region" description="Polar residues" evidence="3">
    <location>
        <begin position="389"/>
        <end position="408"/>
    </location>
</feature>
<comment type="subcellular location">
    <subcellularLocation>
        <location evidence="1">Cell membrane</location>
    </subcellularLocation>
</comment>
<dbReference type="EMBL" id="JBEDUW010000007">
    <property type="protein sequence ID" value="KAK9911766.1"/>
    <property type="molecule type" value="Genomic_DNA"/>
</dbReference>
<name>A0AAW1VXL8_RUBAR</name>
<dbReference type="GO" id="GO:0005886">
    <property type="term" value="C:plasma membrane"/>
    <property type="evidence" value="ECO:0007669"/>
    <property type="project" value="UniProtKB-SubCell"/>
</dbReference>
<evidence type="ECO:0000313" key="6">
    <source>
        <dbReference type="Proteomes" id="UP001457282"/>
    </source>
</evidence>
<evidence type="ECO:0000313" key="5">
    <source>
        <dbReference type="EMBL" id="KAK9911766.1"/>
    </source>
</evidence>
<dbReference type="AlphaFoldDB" id="A0AAW1VXL8"/>
<dbReference type="FunFam" id="1.10.510.10:FF:000095">
    <property type="entry name" value="protein STRUBBELIG-RECEPTOR FAMILY 8"/>
    <property type="match status" value="1"/>
</dbReference>
<evidence type="ECO:0000256" key="2">
    <source>
        <dbReference type="ARBA" id="ARBA00022475"/>
    </source>
</evidence>
<dbReference type="GO" id="GO:0004672">
    <property type="term" value="F:protein kinase activity"/>
    <property type="evidence" value="ECO:0007669"/>
    <property type="project" value="InterPro"/>
</dbReference>
<feature type="region of interest" description="Disordered" evidence="3">
    <location>
        <begin position="353"/>
        <end position="408"/>
    </location>
</feature>
<keyword evidence="6" id="KW-1185">Reference proteome</keyword>
<dbReference type="InterPro" id="IPR050823">
    <property type="entry name" value="Plant_Ser_Thr_Prot_Kinase"/>
</dbReference>
<dbReference type="Gene3D" id="3.30.200.20">
    <property type="entry name" value="Phosphorylase Kinase, domain 1"/>
    <property type="match status" value="1"/>
</dbReference>
<dbReference type="InterPro" id="IPR001245">
    <property type="entry name" value="Ser-Thr/Tyr_kinase_cat_dom"/>
</dbReference>
<dbReference type="PANTHER" id="PTHR45621">
    <property type="entry name" value="OS01G0588500 PROTEIN-RELATED"/>
    <property type="match status" value="1"/>
</dbReference>
<organism evidence="5 6">
    <name type="scientific">Rubus argutus</name>
    <name type="common">Southern blackberry</name>
    <dbReference type="NCBI Taxonomy" id="59490"/>
    <lineage>
        <taxon>Eukaryota</taxon>
        <taxon>Viridiplantae</taxon>
        <taxon>Streptophyta</taxon>
        <taxon>Embryophyta</taxon>
        <taxon>Tracheophyta</taxon>
        <taxon>Spermatophyta</taxon>
        <taxon>Magnoliopsida</taxon>
        <taxon>eudicotyledons</taxon>
        <taxon>Gunneridae</taxon>
        <taxon>Pentapetalae</taxon>
        <taxon>rosids</taxon>
        <taxon>fabids</taxon>
        <taxon>Rosales</taxon>
        <taxon>Rosaceae</taxon>
        <taxon>Rosoideae</taxon>
        <taxon>Rosoideae incertae sedis</taxon>
        <taxon>Rubus</taxon>
    </lineage>
</organism>
<dbReference type="Gene3D" id="1.10.510.10">
    <property type="entry name" value="Transferase(Phosphotransferase) domain 1"/>
    <property type="match status" value="1"/>
</dbReference>
<sequence>MGSCFSSRVKADSPLHNGSRVEADSPLHNGSRVEAVSPLQNVPSTPRTEGDIFLSPTLRSFSFNELKTATGNFDIMVGKGRFTSVFKGWVNGNSLTAANPGTGMLVAVKRLHEKSHRAHMKWLREINYVRRLHHPNLVKLIGYCSEDDERLLVYEFMPCGSLDNHLFTGGSYLQPLSWTVRMKIALGTAKVLAFFHSDEAKVIYRNFHISNILLDSNYNAKLGSLGLATRTDISSIPRKFKGTYAYAPLEYILEGHLSAKCDVYGFGVVMLEMMTGKRAWDRSRPRGEQHLVEWAKPYLVSKLKVLQIIDVCVKGTYSAASACKAAELALQCLPTDPEGRPNINDVVKTLEQLQESSDMDGPIPSQNEPRQNSHAISSNGPKHWGRSVDGNNNSTTDTHSRPSARSNT</sequence>
<dbReference type="PROSITE" id="PS50011">
    <property type="entry name" value="PROTEIN_KINASE_DOM"/>
    <property type="match status" value="1"/>
</dbReference>
<dbReference type="Proteomes" id="UP001457282">
    <property type="component" value="Unassembled WGS sequence"/>
</dbReference>
<evidence type="ECO:0000256" key="3">
    <source>
        <dbReference type="SAM" id="MobiDB-lite"/>
    </source>
</evidence>
<dbReference type="InterPro" id="IPR011009">
    <property type="entry name" value="Kinase-like_dom_sf"/>
</dbReference>
<proteinExistence type="predicted"/>
<feature type="domain" description="Protein kinase" evidence="4">
    <location>
        <begin position="71"/>
        <end position="353"/>
    </location>
</feature>
<accession>A0AAW1VXL8</accession>
<evidence type="ECO:0000259" key="4">
    <source>
        <dbReference type="PROSITE" id="PS50011"/>
    </source>
</evidence>
<evidence type="ECO:0000256" key="1">
    <source>
        <dbReference type="ARBA" id="ARBA00004236"/>
    </source>
</evidence>
<protein>
    <recommendedName>
        <fullName evidence="4">Protein kinase domain-containing protein</fullName>
    </recommendedName>
</protein>
<feature type="region of interest" description="Disordered" evidence="3">
    <location>
        <begin position="1"/>
        <end position="31"/>
    </location>
</feature>
<feature type="compositionally biased region" description="Basic and acidic residues" evidence="3">
    <location>
        <begin position="9"/>
        <end position="25"/>
    </location>
</feature>
<keyword evidence="2" id="KW-0472">Membrane</keyword>
<dbReference type="Pfam" id="PF07714">
    <property type="entry name" value="PK_Tyr_Ser-Thr"/>
    <property type="match status" value="1"/>
</dbReference>
<feature type="compositionally biased region" description="Polar residues" evidence="3">
    <location>
        <begin position="364"/>
        <end position="380"/>
    </location>
</feature>
<gene>
    <name evidence="5" type="ORF">M0R45_035657</name>
</gene>
<dbReference type="InterPro" id="IPR000719">
    <property type="entry name" value="Prot_kinase_dom"/>
</dbReference>
<keyword evidence="2" id="KW-1003">Cell membrane</keyword>
<dbReference type="GO" id="GO:0005524">
    <property type="term" value="F:ATP binding"/>
    <property type="evidence" value="ECO:0007669"/>
    <property type="project" value="InterPro"/>
</dbReference>
<comment type="caution">
    <text evidence="5">The sequence shown here is derived from an EMBL/GenBank/DDBJ whole genome shotgun (WGS) entry which is preliminary data.</text>
</comment>
<reference evidence="5 6" key="1">
    <citation type="journal article" date="2023" name="G3 (Bethesda)">
        <title>A chromosome-length genome assembly and annotation of blackberry (Rubus argutus, cv. 'Hillquist').</title>
        <authorList>
            <person name="Bruna T."/>
            <person name="Aryal R."/>
            <person name="Dudchenko O."/>
            <person name="Sargent D.J."/>
            <person name="Mead D."/>
            <person name="Buti M."/>
            <person name="Cavallini A."/>
            <person name="Hytonen T."/>
            <person name="Andres J."/>
            <person name="Pham M."/>
            <person name="Weisz D."/>
            <person name="Mascagni F."/>
            <person name="Usai G."/>
            <person name="Natali L."/>
            <person name="Bassil N."/>
            <person name="Fernandez G.E."/>
            <person name="Lomsadze A."/>
            <person name="Armour M."/>
            <person name="Olukolu B."/>
            <person name="Poorten T."/>
            <person name="Britton C."/>
            <person name="Davik J."/>
            <person name="Ashrafi H."/>
            <person name="Aiden E.L."/>
            <person name="Borodovsky M."/>
            <person name="Worthington M."/>
        </authorList>
    </citation>
    <scope>NUCLEOTIDE SEQUENCE [LARGE SCALE GENOMIC DNA]</scope>
    <source>
        <strain evidence="5">PI 553951</strain>
    </source>
</reference>
<dbReference type="SUPFAM" id="SSF56112">
    <property type="entry name" value="Protein kinase-like (PK-like)"/>
    <property type="match status" value="1"/>
</dbReference>